<keyword evidence="3" id="KW-1185">Reference proteome</keyword>
<feature type="region of interest" description="Disordered" evidence="1">
    <location>
        <begin position="248"/>
        <end position="280"/>
    </location>
</feature>
<dbReference type="RefSeq" id="XP_047755327.1">
    <property type="nucleotide sequence ID" value="XM_047900963.1"/>
</dbReference>
<protein>
    <submittedName>
        <fullName evidence="2">Uncharacterized protein</fullName>
    </submittedName>
</protein>
<dbReference type="GeneID" id="71981693"/>
<dbReference type="KEGG" id="ffu:CLAFUR5_01815"/>
<evidence type="ECO:0000313" key="3">
    <source>
        <dbReference type="Proteomes" id="UP000756132"/>
    </source>
</evidence>
<accession>A0A9Q8L531</accession>
<dbReference type="OrthoDB" id="3650712at2759"/>
<proteinExistence type="predicted"/>
<name>A0A9Q8L531_PASFU</name>
<feature type="region of interest" description="Disordered" evidence="1">
    <location>
        <begin position="202"/>
        <end position="225"/>
    </location>
</feature>
<reference evidence="2" key="1">
    <citation type="submission" date="2021-12" db="EMBL/GenBank/DDBJ databases">
        <authorList>
            <person name="Zaccaron A."/>
            <person name="Stergiopoulos I."/>
        </authorList>
    </citation>
    <scope>NUCLEOTIDE SEQUENCE</scope>
    <source>
        <strain evidence="2">Race5_Kim</strain>
    </source>
</reference>
<evidence type="ECO:0000313" key="2">
    <source>
        <dbReference type="EMBL" id="UJO10961.1"/>
    </source>
</evidence>
<gene>
    <name evidence="2" type="ORF">CLAFUR5_01815</name>
</gene>
<dbReference type="EMBL" id="CP090163">
    <property type="protein sequence ID" value="UJO10961.1"/>
    <property type="molecule type" value="Genomic_DNA"/>
</dbReference>
<reference evidence="2" key="2">
    <citation type="journal article" date="2022" name="Microb. Genom.">
        <title>A chromosome-scale genome assembly of the tomato pathogen Cladosporium fulvum reveals a compartmentalized genome architecture and the presence of a dispensable chromosome.</title>
        <authorList>
            <person name="Zaccaron A.Z."/>
            <person name="Chen L.H."/>
            <person name="Samaras A."/>
            <person name="Stergiopoulos I."/>
        </authorList>
    </citation>
    <scope>NUCLEOTIDE SEQUENCE</scope>
    <source>
        <strain evidence="2">Race5_Kim</strain>
    </source>
</reference>
<sequence>MSLSPEGMGIDVFAPRGAPVSVYNLSNFRGIPEDFEDLENDFHQRERFPSDNRKKPYVHASGFSDGVGPVLYGNQTEDSYTITSTEFRTVTIDDETCPFTTATTYYQPYDKDDGIFQETGFSNFLTTSATRCGSAACCTFTPLTQFVVTWSEVTKQPVAVGPEVVVIDTVRGVTTTTTEVVTKGILYQQLFPLHTTSAVPIRPPTTSPLLTPPTPHTHTHTPTSQTALQSCQIIMALVQGWNPINSGAVFGGNSGGDDGNDPRQRPTGGNFSSPKSGKSEREKLIDGLLTLQRAINKHSTKKLKREHVNLEVATKLLEVAVHDKSLFNEIVA</sequence>
<organism evidence="2 3">
    <name type="scientific">Passalora fulva</name>
    <name type="common">Tomato leaf mold</name>
    <name type="synonym">Cladosporium fulvum</name>
    <dbReference type="NCBI Taxonomy" id="5499"/>
    <lineage>
        <taxon>Eukaryota</taxon>
        <taxon>Fungi</taxon>
        <taxon>Dikarya</taxon>
        <taxon>Ascomycota</taxon>
        <taxon>Pezizomycotina</taxon>
        <taxon>Dothideomycetes</taxon>
        <taxon>Dothideomycetidae</taxon>
        <taxon>Mycosphaerellales</taxon>
        <taxon>Mycosphaerellaceae</taxon>
        <taxon>Fulvia</taxon>
    </lineage>
</organism>
<feature type="compositionally biased region" description="Polar residues" evidence="1">
    <location>
        <begin position="267"/>
        <end position="276"/>
    </location>
</feature>
<dbReference type="Proteomes" id="UP000756132">
    <property type="component" value="Chromosome 1"/>
</dbReference>
<dbReference type="AlphaFoldDB" id="A0A9Q8L531"/>
<feature type="compositionally biased region" description="Pro residues" evidence="1">
    <location>
        <begin position="202"/>
        <end position="215"/>
    </location>
</feature>
<evidence type="ECO:0000256" key="1">
    <source>
        <dbReference type="SAM" id="MobiDB-lite"/>
    </source>
</evidence>